<dbReference type="InterPro" id="IPR019408">
    <property type="entry name" value="7TM_GPCR_serpentine_rcpt_Srab"/>
</dbReference>
<dbReference type="WBParaSite" id="PTRK_0001330900.1">
    <property type="protein sequence ID" value="PTRK_0001330900.1"/>
    <property type="gene ID" value="PTRK_0001330900"/>
</dbReference>
<evidence type="ECO:0000313" key="7">
    <source>
        <dbReference type="WBParaSite" id="PTRK_0001330900.1"/>
    </source>
</evidence>
<keyword evidence="6" id="KW-1185">Reference proteome</keyword>
<organism evidence="6 7">
    <name type="scientific">Parastrongyloides trichosuri</name>
    <name type="common">Possum-specific nematode worm</name>
    <dbReference type="NCBI Taxonomy" id="131310"/>
    <lineage>
        <taxon>Eukaryota</taxon>
        <taxon>Metazoa</taxon>
        <taxon>Ecdysozoa</taxon>
        <taxon>Nematoda</taxon>
        <taxon>Chromadorea</taxon>
        <taxon>Rhabditida</taxon>
        <taxon>Tylenchina</taxon>
        <taxon>Panagrolaimomorpha</taxon>
        <taxon>Strongyloidoidea</taxon>
        <taxon>Strongyloididae</taxon>
        <taxon>Parastrongyloides</taxon>
    </lineage>
</organism>
<keyword evidence="2 5" id="KW-0812">Transmembrane</keyword>
<comment type="subcellular location">
    <subcellularLocation>
        <location evidence="1">Membrane</location>
        <topology evidence="1">Multi-pass membrane protein</topology>
    </subcellularLocation>
</comment>
<feature type="transmembrane region" description="Helical" evidence="5">
    <location>
        <begin position="180"/>
        <end position="200"/>
    </location>
</feature>
<evidence type="ECO:0000256" key="2">
    <source>
        <dbReference type="ARBA" id="ARBA00022692"/>
    </source>
</evidence>
<keyword evidence="4 5" id="KW-0472">Membrane</keyword>
<name>A0A0N4ZX95_PARTI</name>
<evidence type="ECO:0000256" key="1">
    <source>
        <dbReference type="ARBA" id="ARBA00004141"/>
    </source>
</evidence>
<evidence type="ECO:0000256" key="3">
    <source>
        <dbReference type="ARBA" id="ARBA00022989"/>
    </source>
</evidence>
<accession>A0A0N4ZX95</accession>
<evidence type="ECO:0000313" key="6">
    <source>
        <dbReference type="Proteomes" id="UP000038045"/>
    </source>
</evidence>
<proteinExistence type="predicted"/>
<dbReference type="Proteomes" id="UP000038045">
    <property type="component" value="Unplaced"/>
</dbReference>
<keyword evidence="3 5" id="KW-1133">Transmembrane helix</keyword>
<sequence>MNGTLIRSIFTDLISITLFTITFTSIGFIIERSVALIYYYKYEFFCNDIPYIGIILIVISWICGVILRLLTRLYQLDIYFFIFASGSIQISSQIICFCIIKTTKKQYTSNESIDSRLKNKNFSNCSIISIRYQTIENKKIIHLMKIFITTTSIMTTLDLLSLAIEFGYILNIQNKEVKSFIGNVIPYLTATIVPLTVIIMEEKLRKNFLWILRKISGMRFYKTSITPEPMIRDSKIRAEINMTNDKLNDIYFLSYANQWK</sequence>
<evidence type="ECO:0000256" key="5">
    <source>
        <dbReference type="SAM" id="Phobius"/>
    </source>
</evidence>
<reference evidence="7" key="1">
    <citation type="submission" date="2017-02" db="UniProtKB">
        <authorList>
            <consortium name="WormBaseParasite"/>
        </authorList>
    </citation>
    <scope>IDENTIFICATION</scope>
</reference>
<dbReference type="GO" id="GO:0016020">
    <property type="term" value="C:membrane"/>
    <property type="evidence" value="ECO:0007669"/>
    <property type="project" value="UniProtKB-SubCell"/>
</dbReference>
<feature type="transmembrane region" description="Helical" evidence="5">
    <location>
        <begin position="76"/>
        <end position="100"/>
    </location>
</feature>
<dbReference type="Pfam" id="PF10292">
    <property type="entry name" value="7TM_GPCR_Srab"/>
    <property type="match status" value="1"/>
</dbReference>
<protein>
    <submittedName>
        <fullName evidence="7">7TM_GPCR_Srx domain-containing protein</fullName>
    </submittedName>
</protein>
<feature type="transmembrane region" description="Helical" evidence="5">
    <location>
        <begin position="6"/>
        <end position="30"/>
    </location>
</feature>
<dbReference type="AlphaFoldDB" id="A0A0N4ZX95"/>
<feature type="transmembrane region" description="Helical" evidence="5">
    <location>
        <begin position="146"/>
        <end position="168"/>
    </location>
</feature>
<feature type="transmembrane region" description="Helical" evidence="5">
    <location>
        <begin position="51"/>
        <end position="70"/>
    </location>
</feature>
<evidence type="ECO:0000256" key="4">
    <source>
        <dbReference type="ARBA" id="ARBA00023136"/>
    </source>
</evidence>